<organism evidence="1 2">
    <name type="scientific">Zarea fungicola</name>
    <dbReference type="NCBI Taxonomy" id="93591"/>
    <lineage>
        <taxon>Eukaryota</taxon>
        <taxon>Fungi</taxon>
        <taxon>Dikarya</taxon>
        <taxon>Ascomycota</taxon>
        <taxon>Pezizomycotina</taxon>
        <taxon>Sordariomycetes</taxon>
        <taxon>Hypocreomycetidae</taxon>
        <taxon>Hypocreales</taxon>
        <taxon>Cordycipitaceae</taxon>
        <taxon>Zarea</taxon>
    </lineage>
</organism>
<gene>
    <name evidence="1" type="ORF">NQ176_g1867</name>
</gene>
<dbReference type="Proteomes" id="UP001143910">
    <property type="component" value="Unassembled WGS sequence"/>
</dbReference>
<comment type="caution">
    <text evidence="1">The sequence shown here is derived from an EMBL/GenBank/DDBJ whole genome shotgun (WGS) entry which is preliminary data.</text>
</comment>
<evidence type="ECO:0000313" key="2">
    <source>
        <dbReference type="Proteomes" id="UP001143910"/>
    </source>
</evidence>
<keyword evidence="2" id="KW-1185">Reference proteome</keyword>
<sequence length="691" mass="76923">MTVEDDKANGAFSQEDHKVAYIFHPEDSAAPARPTKRRRVSKKGTKAQESNEGSSISALGALLFVPLLNGAESGACVRQRYQLYEESWAMVHNRIQGILRDSNSATLEQVSSFVRQAKDECFERIPAAFIVTGTNIASQDLLFEQLSESLRSGTSRFGKRYLDYDLEALFGSIQTQDCDQMFVAFQDSEGFDSSLLSDLIILLSSWRPRIPFTLLFGVATSVELLQARLLKSACRKIYGGQFDDVQTESILESVFKGAVAASDVPVRLGAPLLRWMLDRQRDQVAGIQSFTSSLKRLLFFPPLAGNEALIQPEHLEAIRNTPSFRKHVEAALEANISDSLQHARSLLDDDAYLVTQVKASGNERRAWMNERLRSLLILEAIGAQHGSFSRAYVEAMSDGVSMTEHSNMAASVRRMGMPELATAITKILSLLREGDLGLGLDPYTQQDGAHIESNLEAQLVLLKDLMSRTEVANIRVRSQYSGQTKVARTTVIAQRVQLSHHSATLKDEDRQFTDIIDAVTALLATRSDGSVPSSKFLSESWLYDSRAPSRDVSVPRARVVFERSLTRPHDYLACACCSGSDQVGGGLQASLPATAILYQMYLETGNQINVADMWHSFYALVRGQNGEEKQQRGVEAEAEVTMEEEHEEEEDKEQERETLVMFYRGLAELRALGYVKSSKKKTDHVAKVKWL</sequence>
<protein>
    <submittedName>
        <fullName evidence="1">Uncharacterized protein</fullName>
    </submittedName>
</protein>
<reference evidence="1" key="1">
    <citation type="submission" date="2022-08" db="EMBL/GenBank/DDBJ databases">
        <title>Genome Sequence of Lecanicillium fungicola.</title>
        <authorList>
            <person name="Buettner E."/>
        </authorList>
    </citation>
    <scope>NUCLEOTIDE SEQUENCE</scope>
    <source>
        <strain evidence="1">Babe33</strain>
    </source>
</reference>
<accession>A0ACC1NQU0</accession>
<evidence type="ECO:0000313" key="1">
    <source>
        <dbReference type="EMBL" id="KAJ2981695.1"/>
    </source>
</evidence>
<name>A0ACC1NQU0_9HYPO</name>
<proteinExistence type="predicted"/>
<dbReference type="EMBL" id="JANJQO010000116">
    <property type="protein sequence ID" value="KAJ2981695.1"/>
    <property type="molecule type" value="Genomic_DNA"/>
</dbReference>